<dbReference type="GO" id="GO:0016491">
    <property type="term" value="F:oxidoreductase activity"/>
    <property type="evidence" value="ECO:0007669"/>
    <property type="project" value="UniProtKB-KW"/>
</dbReference>
<dbReference type="SUPFAM" id="SSF51735">
    <property type="entry name" value="NAD(P)-binding Rossmann-fold domains"/>
    <property type="match status" value="1"/>
</dbReference>
<keyword evidence="2" id="KW-0560">Oxidoreductase</keyword>
<evidence type="ECO:0000256" key="1">
    <source>
        <dbReference type="ARBA" id="ARBA00006484"/>
    </source>
</evidence>
<reference evidence="3" key="1">
    <citation type="journal article" date="2021" name="Nat. Commun.">
        <title>Genetic determinants of endophytism in the Arabidopsis root mycobiome.</title>
        <authorList>
            <person name="Mesny F."/>
            <person name="Miyauchi S."/>
            <person name="Thiergart T."/>
            <person name="Pickel B."/>
            <person name="Atanasova L."/>
            <person name="Karlsson M."/>
            <person name="Huettel B."/>
            <person name="Barry K.W."/>
            <person name="Haridas S."/>
            <person name="Chen C."/>
            <person name="Bauer D."/>
            <person name="Andreopoulos W."/>
            <person name="Pangilinan J."/>
            <person name="LaButti K."/>
            <person name="Riley R."/>
            <person name="Lipzen A."/>
            <person name="Clum A."/>
            <person name="Drula E."/>
            <person name="Henrissat B."/>
            <person name="Kohler A."/>
            <person name="Grigoriev I.V."/>
            <person name="Martin F.M."/>
            <person name="Hacquard S."/>
        </authorList>
    </citation>
    <scope>NUCLEOTIDE SEQUENCE</scope>
    <source>
        <strain evidence="3">MPI-CAGE-AT-0147</strain>
    </source>
</reference>
<evidence type="ECO:0000256" key="2">
    <source>
        <dbReference type="ARBA" id="ARBA00023002"/>
    </source>
</evidence>
<evidence type="ECO:0000313" key="3">
    <source>
        <dbReference type="EMBL" id="KAH7153605.1"/>
    </source>
</evidence>
<dbReference type="AlphaFoldDB" id="A0A9P9F4P7"/>
<dbReference type="InterPro" id="IPR002347">
    <property type="entry name" value="SDR_fam"/>
</dbReference>
<dbReference type="PRINTS" id="PR00081">
    <property type="entry name" value="GDHRDH"/>
</dbReference>
<name>A0A9P9F4P7_9HYPO</name>
<organism evidence="3 4">
    <name type="scientific">Dactylonectria macrodidyma</name>
    <dbReference type="NCBI Taxonomy" id="307937"/>
    <lineage>
        <taxon>Eukaryota</taxon>
        <taxon>Fungi</taxon>
        <taxon>Dikarya</taxon>
        <taxon>Ascomycota</taxon>
        <taxon>Pezizomycotina</taxon>
        <taxon>Sordariomycetes</taxon>
        <taxon>Hypocreomycetidae</taxon>
        <taxon>Hypocreales</taxon>
        <taxon>Nectriaceae</taxon>
        <taxon>Dactylonectria</taxon>
    </lineage>
</organism>
<dbReference type="PANTHER" id="PTHR24320">
    <property type="entry name" value="RETINOL DEHYDROGENASE"/>
    <property type="match status" value="1"/>
</dbReference>
<accession>A0A9P9F4P7</accession>
<proteinExistence type="inferred from homology"/>
<dbReference type="OrthoDB" id="191139at2759"/>
<dbReference type="EMBL" id="JAGMUV010000006">
    <property type="protein sequence ID" value="KAH7153605.1"/>
    <property type="molecule type" value="Genomic_DNA"/>
</dbReference>
<evidence type="ECO:0000313" key="4">
    <source>
        <dbReference type="Proteomes" id="UP000738349"/>
    </source>
</evidence>
<keyword evidence="4" id="KW-1185">Reference proteome</keyword>
<dbReference type="InterPro" id="IPR036291">
    <property type="entry name" value="NAD(P)-bd_dom_sf"/>
</dbReference>
<protein>
    <submittedName>
        <fullName evidence="3">Short-chain dehydrogenase</fullName>
    </submittedName>
</protein>
<comment type="similarity">
    <text evidence="1">Belongs to the short-chain dehydrogenases/reductases (SDR) family.</text>
</comment>
<comment type="caution">
    <text evidence="3">The sequence shown here is derived from an EMBL/GenBank/DDBJ whole genome shotgun (WGS) entry which is preliminary data.</text>
</comment>
<dbReference type="Gene3D" id="3.40.50.720">
    <property type="entry name" value="NAD(P)-binding Rossmann-like Domain"/>
    <property type="match status" value="1"/>
</dbReference>
<gene>
    <name evidence="3" type="ORF">EDB81DRAFT_647473</name>
</gene>
<dbReference type="Proteomes" id="UP000738349">
    <property type="component" value="Unassembled WGS sequence"/>
</dbReference>
<sequence length="337" mass="36295">MSRIAPYAQQHLNVSGPGDSRPSALKIVEDQNLKGAWSGKVVLVTGCSPGGLGPEIARAMHATGADVFITARDIRNAEVVAEDILSDGKPGKVEILKLDLASLDAVREAARNFLKKSEKLNVLINNAGVMACPQGTTNDGFETQFGSNHLGHFLLFQLLGPTLLASSTPGFHSRVVSVSSVAHRNGSIQFDDFHFTKSEYDPWKAYGQSKLANIYFANELERRYGSQGLHGVSAHPGGIATPLQRHVPELGEAMRVPELAKTLKSTQQGAATIIFAGVSRELERKGGIYVEDCSEAVVTSSTSFDTPGYSTEAFNPHAEKRLWEESLKMVGLGDDFS</sequence>
<dbReference type="PANTHER" id="PTHR24320:SF272">
    <property type="entry name" value="NAD(P)-BINDING ROSSMANN-FOLD SUPERFAMILY PROTEIN"/>
    <property type="match status" value="1"/>
</dbReference>
<dbReference type="Pfam" id="PF00106">
    <property type="entry name" value="adh_short"/>
    <property type="match status" value="1"/>
</dbReference>